<dbReference type="EMBL" id="CAUYUJ010005778">
    <property type="protein sequence ID" value="CAK0814896.1"/>
    <property type="molecule type" value="Genomic_DNA"/>
</dbReference>
<proteinExistence type="predicted"/>
<protein>
    <submittedName>
        <fullName evidence="2">Uncharacterized protein</fullName>
    </submittedName>
</protein>
<name>A0ABN9RBP7_9DINO</name>
<gene>
    <name evidence="2" type="ORF">PCOR1329_LOCUS18385</name>
</gene>
<feature type="non-terminal residue" evidence="2">
    <location>
        <position position="56"/>
    </location>
</feature>
<dbReference type="Proteomes" id="UP001189429">
    <property type="component" value="Unassembled WGS sequence"/>
</dbReference>
<organism evidence="2 3">
    <name type="scientific">Prorocentrum cordatum</name>
    <dbReference type="NCBI Taxonomy" id="2364126"/>
    <lineage>
        <taxon>Eukaryota</taxon>
        <taxon>Sar</taxon>
        <taxon>Alveolata</taxon>
        <taxon>Dinophyceae</taxon>
        <taxon>Prorocentrales</taxon>
        <taxon>Prorocentraceae</taxon>
        <taxon>Prorocentrum</taxon>
    </lineage>
</organism>
<reference evidence="2" key="1">
    <citation type="submission" date="2023-10" db="EMBL/GenBank/DDBJ databases">
        <authorList>
            <person name="Chen Y."/>
            <person name="Shah S."/>
            <person name="Dougan E. K."/>
            <person name="Thang M."/>
            <person name="Chan C."/>
        </authorList>
    </citation>
    <scope>NUCLEOTIDE SEQUENCE [LARGE SCALE GENOMIC DNA]</scope>
</reference>
<comment type="caution">
    <text evidence="2">The sequence shown here is derived from an EMBL/GenBank/DDBJ whole genome shotgun (WGS) entry which is preliminary data.</text>
</comment>
<keyword evidence="3" id="KW-1185">Reference proteome</keyword>
<feature type="region of interest" description="Disordered" evidence="1">
    <location>
        <begin position="33"/>
        <end position="56"/>
    </location>
</feature>
<accession>A0ABN9RBP7</accession>
<feature type="non-terminal residue" evidence="2">
    <location>
        <position position="1"/>
    </location>
</feature>
<evidence type="ECO:0000313" key="3">
    <source>
        <dbReference type="Proteomes" id="UP001189429"/>
    </source>
</evidence>
<evidence type="ECO:0000256" key="1">
    <source>
        <dbReference type="SAM" id="MobiDB-lite"/>
    </source>
</evidence>
<evidence type="ECO:0000313" key="2">
    <source>
        <dbReference type="EMBL" id="CAK0814896.1"/>
    </source>
</evidence>
<sequence length="56" mass="5918">FFAELASVVLKKLLRDHPLNAWLKDFKAGIKTGSQQGRASPAASADATDMESGAAE</sequence>